<protein>
    <submittedName>
        <fullName evidence="1">Uncharacterized protein</fullName>
    </submittedName>
</protein>
<accession>A0A0S4UYV7</accession>
<evidence type="ECO:0000313" key="1">
    <source>
        <dbReference type="EMBL" id="CUV27125.1"/>
    </source>
</evidence>
<dbReference type="EMBL" id="LN899824">
    <property type="protein sequence ID" value="CUV27125.1"/>
    <property type="molecule type" value="Genomic_DNA"/>
</dbReference>
<gene>
    <name evidence="1" type="ORF">RUN1985_v1_30040</name>
</gene>
<organism evidence="1">
    <name type="scientific">Ralstonia solanacearum</name>
    <name type="common">Pseudomonas solanacearum</name>
    <dbReference type="NCBI Taxonomy" id="305"/>
    <lineage>
        <taxon>Bacteria</taxon>
        <taxon>Pseudomonadati</taxon>
        <taxon>Pseudomonadota</taxon>
        <taxon>Betaproteobacteria</taxon>
        <taxon>Burkholderiales</taxon>
        <taxon>Burkholderiaceae</taxon>
        <taxon>Ralstonia</taxon>
        <taxon>Ralstonia solanacearum species complex</taxon>
    </lineage>
</organism>
<reference evidence="1" key="1">
    <citation type="submission" date="2015-10" db="EMBL/GenBank/DDBJ databases">
        <authorList>
            <person name="Gilbert D.G."/>
        </authorList>
    </citation>
    <scope>NUCLEOTIDE SEQUENCE</scope>
    <source>
        <strain evidence="1">Phyl III-seqv23</strain>
    </source>
</reference>
<sequence length="444" mass="49699">MATGKGGFLISFEPERSRLFEQRARVREPFSLELSRLDNSAKTREFFLVCFDGEGKQISAAAMASYKAGPQNTGARNYRFSDFVFFEPISVAQLESRVSPGTKKALVRSVGGVARRVSPVAWEEVRRAVSGLRPSIASELEALWQKVCQPERIETSSNLQTLALQRDAIGMALDCAKLGNARRDVFRRAKPVNESAKEDSFISYLEDVAPTQERELVDHDRNAFANLVLPDFEVTGDLSIGEGSRSLHVKTLDKGPLETALGVDLLIYLADLASLVMIQYKCCENKNSEWTYRADHKFHEQMESMRQAEIAFERARNSKANGYQVPEVKMHQSRLCTSPFYVKFCKRLPLQRQDGELCDGRLLRRADVATLLELKQTQGPRSGKVVKYDSIPRYMSNTDFSGLVSGGWIGTSHLTPGDLSDVIGRLLETSSRVVLAEAKRSRDD</sequence>
<dbReference type="AlphaFoldDB" id="A0A0S4UYV7"/>
<name>A0A0S4UYV7_RALSL</name>
<proteinExistence type="predicted"/>